<evidence type="ECO:0000313" key="2">
    <source>
        <dbReference type="Proteomes" id="UP000234632"/>
    </source>
</evidence>
<gene>
    <name evidence="1" type="ORF">AUQ48_04465</name>
</gene>
<accession>A0A2N4T0C5</accession>
<name>A0A2N4T0C5_9MICC</name>
<dbReference type="Proteomes" id="UP000234632">
    <property type="component" value="Unassembled WGS sequence"/>
</dbReference>
<reference evidence="1 2" key="1">
    <citation type="submission" date="2015-12" db="EMBL/GenBank/DDBJ databases">
        <authorList>
            <person name="Shamseldin A."/>
            <person name="Moawad H."/>
            <person name="Abd El-Rahim W.M."/>
            <person name="Sadowsky M.J."/>
        </authorList>
    </citation>
    <scope>NUCLEOTIDE SEQUENCE [LARGE SCALE GENOMIC DNA]</scope>
    <source>
        <strain evidence="1 2">S43</strain>
    </source>
</reference>
<sequence>MVLSMSEGRTHITDWEPPTDILPTVEQASQAIVMLPTSRDQHDRWMFDDELVTLPKMAQRDGARIEFAQLGEEPQFLTQHDMGPEILMVALALAGPINDWIIFGVQYALDHKIKQRGYDQHSENAPQIELDIAHLKVGRTKVKGLKIKGFKEDVIDTLRSLEDL</sequence>
<organism evidence="1 2">
    <name type="scientific">Kocuria flava</name>
    <dbReference type="NCBI Taxonomy" id="446860"/>
    <lineage>
        <taxon>Bacteria</taxon>
        <taxon>Bacillati</taxon>
        <taxon>Actinomycetota</taxon>
        <taxon>Actinomycetes</taxon>
        <taxon>Micrococcales</taxon>
        <taxon>Micrococcaceae</taxon>
        <taxon>Kocuria</taxon>
    </lineage>
</organism>
<proteinExistence type="predicted"/>
<comment type="caution">
    <text evidence="1">The sequence shown here is derived from an EMBL/GenBank/DDBJ whole genome shotgun (WGS) entry which is preliminary data.</text>
</comment>
<evidence type="ECO:0000313" key="1">
    <source>
        <dbReference type="EMBL" id="PLC11636.1"/>
    </source>
</evidence>
<dbReference type="AlphaFoldDB" id="A0A2N4T0C5"/>
<protein>
    <submittedName>
        <fullName evidence="1">Uncharacterized protein</fullName>
    </submittedName>
</protein>
<dbReference type="EMBL" id="LOMZ01000001">
    <property type="protein sequence ID" value="PLC11636.1"/>
    <property type="molecule type" value="Genomic_DNA"/>
</dbReference>